<name>A0A2D0N8Z0_FLAN2</name>
<dbReference type="PROSITE" id="PS01096">
    <property type="entry name" value="PPIC_PPIASE_1"/>
    <property type="match status" value="1"/>
</dbReference>
<dbReference type="InterPro" id="IPR050245">
    <property type="entry name" value="PrsA_foldase"/>
</dbReference>
<protein>
    <recommendedName>
        <fullName evidence="2">PpiC domain-containing protein</fullName>
    </recommendedName>
</protein>
<keyword evidence="1" id="KW-0697">Rotamase</keyword>
<reference evidence="3 4" key="1">
    <citation type="submission" date="2017-10" db="EMBL/GenBank/DDBJ databases">
        <title>The draft genome sequence of Lewinella nigricans NBRC 102662.</title>
        <authorList>
            <person name="Wang K."/>
        </authorList>
    </citation>
    <scope>NUCLEOTIDE SEQUENCE [LARGE SCALE GENOMIC DNA]</scope>
    <source>
        <strain evidence="3 4">NBRC 102662</strain>
    </source>
</reference>
<accession>A0A2D0N8Z0</accession>
<dbReference type="GO" id="GO:0003755">
    <property type="term" value="F:peptidyl-prolyl cis-trans isomerase activity"/>
    <property type="evidence" value="ECO:0007669"/>
    <property type="project" value="UniProtKB-KW"/>
</dbReference>
<evidence type="ECO:0000256" key="1">
    <source>
        <dbReference type="PROSITE-ProRule" id="PRU00278"/>
    </source>
</evidence>
<keyword evidence="4" id="KW-1185">Reference proteome</keyword>
<dbReference type="Gene3D" id="3.10.50.40">
    <property type="match status" value="2"/>
</dbReference>
<dbReference type="PROSITE" id="PS50198">
    <property type="entry name" value="PPIC_PPIASE_2"/>
    <property type="match status" value="2"/>
</dbReference>
<comment type="caution">
    <text evidence="3">The sequence shown here is derived from an EMBL/GenBank/DDBJ whole genome shotgun (WGS) entry which is preliminary data.</text>
</comment>
<sequence length="679" mass="77694">MTFAGFFNPCVFCEFTLIKKDKPVKQLFAILLLTFGLSGLVIAQNGDDVLFSVAGTPVTVDEFDYIYSKTNGNNADYSRKSLEEYLDLYIKFKLKVQKAHDLKLDTIPALKEELAGYRRQLADAYLIDRTVTDKLVQEAYERIQQDVDISHILVSVAPDASPADTMAAYQKIMTAKQQLSTGGSFETIAKSVSDDKSAQRNGGHIGFVTALFPKGLYQLETVAYTGPLNQLLGPIRSDAGYHLLKIHSRRPARGEMEAAHILLRVKDGNDAAVKKQMDSMRRTLEDGADFEQLAREHSEDRATANEGGYIGFFGINRYEPVFEDAAFAIENDGDISPVVKSNIGYHLIKRISRKTIQPFEVEKGRLEARISQDPRFEIAKTAMLNRIKMENDFKESAKVLNTFAQMQTDTFLTFRWKAPAKPSKETLFSLDDYKVTLGDFTDWLTRASRKRLRMGGGSSDVQAAVQSLYADFVNEKLMEFEETQLEERYPEFKALMREYREGILLFEATKMLVWDKAGQDTLGLRKFYDTIRGKYRWGDRVRTSVYEVHSKHKDMLTDIRNFAAENTPEEVLAKYNTPENKILKYEEFTYEKNRNVPPPMASAKWEAGTLSANEPTRLNTLKFYKFEEVMPPTTKTLQEARGYVVADYQDYLEKQWVEELKNEYRVKVNRKVFDSLIKE</sequence>
<feature type="domain" description="PpiC" evidence="2">
    <location>
        <begin position="144"/>
        <end position="248"/>
    </location>
</feature>
<keyword evidence="1" id="KW-0413">Isomerase</keyword>
<evidence type="ECO:0000313" key="4">
    <source>
        <dbReference type="Proteomes" id="UP000223913"/>
    </source>
</evidence>
<dbReference type="InterPro" id="IPR027304">
    <property type="entry name" value="Trigger_fact/SurA_dom_sf"/>
</dbReference>
<dbReference type="Pfam" id="PF00639">
    <property type="entry name" value="Rotamase"/>
    <property type="match status" value="2"/>
</dbReference>
<dbReference type="SUPFAM" id="SSF54534">
    <property type="entry name" value="FKBP-like"/>
    <property type="match status" value="2"/>
</dbReference>
<dbReference type="InterPro" id="IPR046357">
    <property type="entry name" value="PPIase_dom_sf"/>
</dbReference>
<feature type="domain" description="PpiC" evidence="2">
    <location>
        <begin position="253"/>
        <end position="352"/>
    </location>
</feature>
<dbReference type="OrthoDB" id="14196at2"/>
<proteinExistence type="predicted"/>
<dbReference type="PANTHER" id="PTHR47245">
    <property type="entry name" value="PEPTIDYLPROLYL ISOMERASE"/>
    <property type="match status" value="1"/>
</dbReference>
<dbReference type="AlphaFoldDB" id="A0A2D0N8Z0"/>
<dbReference type="PANTHER" id="PTHR47245:SF2">
    <property type="entry name" value="PEPTIDYL-PROLYL CIS-TRANS ISOMERASE HP_0175-RELATED"/>
    <property type="match status" value="1"/>
</dbReference>
<gene>
    <name evidence="3" type="ORF">CRP01_20290</name>
</gene>
<organism evidence="3 4">
    <name type="scientific">Flavilitoribacter nigricans (strain ATCC 23147 / DSM 23189 / NBRC 102662 / NCIMB 1420 / SS-2)</name>
    <name type="common">Lewinella nigricans</name>
    <dbReference type="NCBI Taxonomy" id="1122177"/>
    <lineage>
        <taxon>Bacteria</taxon>
        <taxon>Pseudomonadati</taxon>
        <taxon>Bacteroidota</taxon>
        <taxon>Saprospiria</taxon>
        <taxon>Saprospirales</taxon>
        <taxon>Lewinellaceae</taxon>
        <taxon>Flavilitoribacter</taxon>
    </lineage>
</organism>
<dbReference type="SUPFAM" id="SSF109998">
    <property type="entry name" value="Triger factor/SurA peptide-binding domain-like"/>
    <property type="match status" value="1"/>
</dbReference>
<evidence type="ECO:0000313" key="3">
    <source>
        <dbReference type="EMBL" id="PHN04850.1"/>
    </source>
</evidence>
<dbReference type="Proteomes" id="UP000223913">
    <property type="component" value="Unassembled WGS sequence"/>
</dbReference>
<evidence type="ECO:0000259" key="2">
    <source>
        <dbReference type="PROSITE" id="PS50198"/>
    </source>
</evidence>
<dbReference type="EMBL" id="PDUD01000024">
    <property type="protein sequence ID" value="PHN04850.1"/>
    <property type="molecule type" value="Genomic_DNA"/>
</dbReference>
<dbReference type="InterPro" id="IPR023058">
    <property type="entry name" value="PPIase_PpiC_CS"/>
</dbReference>
<dbReference type="InterPro" id="IPR000297">
    <property type="entry name" value="PPIase_PpiC"/>
</dbReference>